<evidence type="ECO:0000313" key="1">
    <source>
        <dbReference type="EMBL" id="WKN35226.1"/>
    </source>
</evidence>
<reference evidence="1" key="1">
    <citation type="journal article" date="2023" name="Comput. Struct. Biotechnol. J.">
        <title>Discovery of a novel marine Bacteroidetes with a rich repertoire of carbohydrate-active enzymes.</title>
        <authorList>
            <person name="Chen B."/>
            <person name="Liu G."/>
            <person name="Chen Q."/>
            <person name="Wang H."/>
            <person name="Liu L."/>
            <person name="Tang K."/>
        </authorList>
    </citation>
    <scope>NUCLEOTIDE SEQUENCE</scope>
    <source>
        <strain evidence="1">TK19036</strain>
    </source>
</reference>
<dbReference type="Gene3D" id="1.20.120.450">
    <property type="entry name" value="dinb family like domain"/>
    <property type="match status" value="1"/>
</dbReference>
<reference evidence="1" key="2">
    <citation type="journal article" date="2024" name="Antonie Van Leeuwenhoek">
        <title>Roseihalotalea indica gen. nov., sp. nov., a halophilic Bacteroidetes from mesopelagic Southwest Indian Ocean with higher carbohydrate metabolic potential.</title>
        <authorList>
            <person name="Chen B."/>
            <person name="Zhang M."/>
            <person name="Lin D."/>
            <person name="Ye J."/>
            <person name="Tang K."/>
        </authorList>
    </citation>
    <scope>NUCLEOTIDE SEQUENCE</scope>
    <source>
        <strain evidence="1">TK19036</strain>
    </source>
</reference>
<protein>
    <submittedName>
        <fullName evidence="1">DinB family protein</fullName>
    </submittedName>
</protein>
<dbReference type="AlphaFoldDB" id="A0AA49GK53"/>
<organism evidence="1">
    <name type="scientific">Roseihalotalea indica</name>
    <dbReference type="NCBI Taxonomy" id="2867963"/>
    <lineage>
        <taxon>Bacteria</taxon>
        <taxon>Pseudomonadati</taxon>
        <taxon>Bacteroidota</taxon>
        <taxon>Cytophagia</taxon>
        <taxon>Cytophagales</taxon>
        <taxon>Catalimonadaceae</taxon>
        <taxon>Roseihalotalea</taxon>
    </lineage>
</organism>
<dbReference type="EMBL" id="CP120682">
    <property type="protein sequence ID" value="WKN35226.1"/>
    <property type="molecule type" value="Genomic_DNA"/>
</dbReference>
<dbReference type="SUPFAM" id="SSF109854">
    <property type="entry name" value="DinB/YfiT-like putative metalloenzymes"/>
    <property type="match status" value="1"/>
</dbReference>
<accession>A0AA49GK53</accession>
<name>A0AA49GK53_9BACT</name>
<proteinExistence type="predicted"/>
<sequence length="158" mass="18171">MSRSEALASRLREVLLSGHWIANTNYQEQVESVTWEQATQKVGNLNTIVALTYHVTYYLTGILNVFNGGQLEIRDKYSFDVTSVKSETDWKSLIDKFLTNAETFVVQVEAMPDLTLDEIFVDEKYGTYLRNIEGVIEHSYYHLGQISLIKKLIVENKK</sequence>
<dbReference type="InterPro" id="IPR034660">
    <property type="entry name" value="DinB/YfiT-like"/>
</dbReference>
<gene>
    <name evidence="1" type="ORF">K4G66_22875</name>
</gene>